<dbReference type="InterPro" id="IPR044852">
    <property type="entry name" value="WBP2-like"/>
</dbReference>
<dbReference type="GO" id="GO:0003713">
    <property type="term" value="F:transcription coactivator activity"/>
    <property type="evidence" value="ECO:0007669"/>
    <property type="project" value="InterPro"/>
</dbReference>
<dbReference type="Proteomes" id="UP000790833">
    <property type="component" value="Unassembled WGS sequence"/>
</dbReference>
<proteinExistence type="predicted"/>
<protein>
    <submittedName>
        <fullName evidence="1">Uncharacterized protein</fullName>
    </submittedName>
</protein>
<keyword evidence="2" id="KW-1185">Reference proteome</keyword>
<reference evidence="1" key="1">
    <citation type="submission" date="2021-03" db="EMBL/GenBank/DDBJ databases">
        <authorList>
            <person name="Palmer J.M."/>
        </authorList>
    </citation>
    <scope>NUCLEOTIDE SEQUENCE</scope>
    <source>
        <strain evidence="1">ARV_011</strain>
    </source>
</reference>
<dbReference type="RefSeq" id="XP_043050998.1">
    <property type="nucleotide sequence ID" value="XM_043193946.1"/>
</dbReference>
<dbReference type="GO" id="GO:0005634">
    <property type="term" value="C:nucleus"/>
    <property type="evidence" value="ECO:0007669"/>
    <property type="project" value="TreeGrafter"/>
</dbReference>
<dbReference type="OrthoDB" id="1259151at2759"/>
<dbReference type="PANTHER" id="PTHR31606:SF1">
    <property type="entry name" value="WW DOMAIN BINDING PROTEIN 2, ISOFORM E"/>
    <property type="match status" value="1"/>
</dbReference>
<dbReference type="SUPFAM" id="SSF50729">
    <property type="entry name" value="PH domain-like"/>
    <property type="match status" value="1"/>
</dbReference>
<gene>
    <name evidence="1" type="ORF">KQ657_003215</name>
</gene>
<evidence type="ECO:0000313" key="1">
    <source>
        <dbReference type="EMBL" id="KAG7195453.1"/>
    </source>
</evidence>
<dbReference type="GO" id="GO:0031490">
    <property type="term" value="F:chromatin DNA binding"/>
    <property type="evidence" value="ECO:0007669"/>
    <property type="project" value="TreeGrafter"/>
</dbReference>
<organism evidence="1 2">
    <name type="scientific">Scheffersomyces spartinae</name>
    <dbReference type="NCBI Taxonomy" id="45513"/>
    <lineage>
        <taxon>Eukaryota</taxon>
        <taxon>Fungi</taxon>
        <taxon>Dikarya</taxon>
        <taxon>Ascomycota</taxon>
        <taxon>Saccharomycotina</taxon>
        <taxon>Pichiomycetes</taxon>
        <taxon>Debaryomycetaceae</taxon>
        <taxon>Scheffersomyces</taxon>
    </lineage>
</organism>
<dbReference type="AlphaFoldDB" id="A0A9P8AK40"/>
<dbReference type="GeneID" id="66116589"/>
<dbReference type="EMBL" id="JAHMUF010000003">
    <property type="protein sequence ID" value="KAG7195453.1"/>
    <property type="molecule type" value="Genomic_DNA"/>
</dbReference>
<sequence length="170" mass="19283">MSINRVNLKNKYQDLLGSANALPFDLATGETVKFFSRTDRQNLGIKLTKQSSRDISITASDGYIYLTNLRLIYITRSKGDIDTFLMDLAVASQLQFSHELVSPWFGANYWKFLFYSAQGISGGFLPNSWYEGNIKFNDGGVFDFVLIFNTVINDAINNQHVDEELPQYVP</sequence>
<name>A0A9P8AK40_9ASCO</name>
<accession>A0A9P8AK40</accession>
<dbReference type="PANTHER" id="PTHR31606">
    <property type="entry name" value="WW DOMAIN BINDING PROTEIN 2, ISOFORM E"/>
    <property type="match status" value="1"/>
</dbReference>
<evidence type="ECO:0000313" key="2">
    <source>
        <dbReference type="Proteomes" id="UP000790833"/>
    </source>
</evidence>
<comment type="caution">
    <text evidence="1">The sequence shown here is derived from an EMBL/GenBank/DDBJ whole genome shotgun (WGS) entry which is preliminary data.</text>
</comment>